<keyword evidence="10" id="KW-1133">Transmembrane helix</keyword>
<dbReference type="PANTHER" id="PTHR46300">
    <property type="entry name" value="P450, PUTATIVE (EUROFUNG)-RELATED-RELATED"/>
    <property type="match status" value="1"/>
</dbReference>
<keyword evidence="5 9" id="KW-0479">Metal-binding</keyword>
<evidence type="ECO:0000256" key="6">
    <source>
        <dbReference type="ARBA" id="ARBA00023002"/>
    </source>
</evidence>
<name>A0ABR1IX97_9AGAR</name>
<dbReference type="InterPro" id="IPR017972">
    <property type="entry name" value="Cyt_P450_CS"/>
</dbReference>
<dbReference type="Pfam" id="PF00067">
    <property type="entry name" value="p450"/>
    <property type="match status" value="1"/>
</dbReference>
<keyword evidence="6 9" id="KW-0560">Oxidoreductase</keyword>
<feature type="transmembrane region" description="Helical" evidence="10">
    <location>
        <begin position="6"/>
        <end position="26"/>
    </location>
</feature>
<protein>
    <recommendedName>
        <fullName evidence="13">Cytochrome P450</fullName>
    </recommendedName>
</protein>
<proteinExistence type="inferred from homology"/>
<dbReference type="InterPro" id="IPR036396">
    <property type="entry name" value="Cyt_P450_sf"/>
</dbReference>
<evidence type="ECO:0000256" key="5">
    <source>
        <dbReference type="ARBA" id="ARBA00022723"/>
    </source>
</evidence>
<dbReference type="EMBL" id="JBANRG010000053">
    <property type="protein sequence ID" value="KAK7443766.1"/>
    <property type="molecule type" value="Genomic_DNA"/>
</dbReference>
<evidence type="ECO:0000256" key="4">
    <source>
        <dbReference type="ARBA" id="ARBA00022617"/>
    </source>
</evidence>
<evidence type="ECO:0000256" key="7">
    <source>
        <dbReference type="ARBA" id="ARBA00023004"/>
    </source>
</evidence>
<comment type="cofactor">
    <cofactor evidence="1">
        <name>heme</name>
        <dbReference type="ChEBI" id="CHEBI:30413"/>
    </cofactor>
</comment>
<evidence type="ECO:0000256" key="9">
    <source>
        <dbReference type="RuleBase" id="RU000461"/>
    </source>
</evidence>
<dbReference type="SUPFAM" id="SSF48264">
    <property type="entry name" value="Cytochrome P450"/>
    <property type="match status" value="1"/>
</dbReference>
<evidence type="ECO:0000256" key="3">
    <source>
        <dbReference type="ARBA" id="ARBA00010617"/>
    </source>
</evidence>
<dbReference type="PRINTS" id="PR00463">
    <property type="entry name" value="EP450I"/>
</dbReference>
<dbReference type="CDD" id="cd11065">
    <property type="entry name" value="CYP64-like"/>
    <property type="match status" value="1"/>
</dbReference>
<dbReference type="InterPro" id="IPR002401">
    <property type="entry name" value="Cyt_P450_E_grp-I"/>
</dbReference>
<dbReference type="Gene3D" id="1.10.630.10">
    <property type="entry name" value="Cytochrome P450"/>
    <property type="match status" value="1"/>
</dbReference>
<reference evidence="11 12" key="1">
    <citation type="submission" date="2024-01" db="EMBL/GenBank/DDBJ databases">
        <title>A draft genome for the cacao thread blight pathogen Marasmiellus scandens.</title>
        <authorList>
            <person name="Baruah I.K."/>
            <person name="Leung J."/>
            <person name="Bukari Y."/>
            <person name="Amoako-Attah I."/>
            <person name="Meinhardt L.W."/>
            <person name="Bailey B.A."/>
            <person name="Cohen S.P."/>
        </authorList>
    </citation>
    <scope>NUCLEOTIDE SEQUENCE [LARGE SCALE GENOMIC DNA]</scope>
    <source>
        <strain evidence="11 12">GH-19</strain>
    </source>
</reference>
<dbReference type="Proteomes" id="UP001498398">
    <property type="component" value="Unassembled WGS sequence"/>
</dbReference>
<keyword evidence="12" id="KW-1185">Reference proteome</keyword>
<accession>A0ABR1IX97</accession>
<keyword evidence="8 9" id="KW-0503">Monooxygenase</keyword>
<keyword evidence="10" id="KW-0472">Membrane</keyword>
<dbReference type="PROSITE" id="PS00086">
    <property type="entry name" value="CYTOCHROME_P450"/>
    <property type="match status" value="1"/>
</dbReference>
<evidence type="ECO:0000256" key="10">
    <source>
        <dbReference type="SAM" id="Phobius"/>
    </source>
</evidence>
<sequence>MIVLHMSDFITGFTIFFFSLLIVNWYKSKTRKYPYPPGPPASRIPIIGNILQMPSKGAWYVFRDWAKDYGDLIFLHGLGNRVLVVNNLDLAAELFEKQWSVFSNRPTFTVAGELMGLQSTVFSLMNYGHEWRERRKLINLALNTRAIQKYRSLQEDIAALLNRDLLVDPEHFFEHLYLASGRVVLSVTYGIFAENVENQYIDDAERCMDAIGKALSPGAYLADIIPPLKYLPSFVPFQKEAQSAKRLIQRNAERPYFLVKKWLSEGTAPESLAKDLLLSGNEGPEFEHRAMWVTSTMYGAGAETTFAASVTFILAMAMHQDVQKAAQEEIDRVVGKDKIPTIEDVSRLPYTMAVIKETLRWHPPVPLSLPRCTAEDSIFNGYFIPKNTVVLPNLWAISRSVIKPDQFNPERFMNEGPALEDSIPDPFEWVFGLGRRICPGQHLAKNSLIAMITSILSAFDIAPLDGQDTVPNFTTANIISHPEKFKCMIRPRSQQKKEVIETRARDVKF</sequence>
<dbReference type="PRINTS" id="PR00385">
    <property type="entry name" value="P450"/>
</dbReference>
<comment type="similarity">
    <text evidence="3 9">Belongs to the cytochrome P450 family.</text>
</comment>
<gene>
    <name evidence="11" type="ORF">VKT23_015550</name>
</gene>
<evidence type="ECO:0008006" key="13">
    <source>
        <dbReference type="Google" id="ProtNLM"/>
    </source>
</evidence>
<dbReference type="PANTHER" id="PTHR46300:SF7">
    <property type="entry name" value="P450, PUTATIVE (EUROFUNG)-RELATED"/>
    <property type="match status" value="1"/>
</dbReference>
<evidence type="ECO:0000256" key="1">
    <source>
        <dbReference type="ARBA" id="ARBA00001971"/>
    </source>
</evidence>
<dbReference type="InterPro" id="IPR001128">
    <property type="entry name" value="Cyt_P450"/>
</dbReference>
<keyword evidence="10" id="KW-0812">Transmembrane</keyword>
<evidence type="ECO:0000313" key="12">
    <source>
        <dbReference type="Proteomes" id="UP001498398"/>
    </source>
</evidence>
<organism evidence="11 12">
    <name type="scientific">Marasmiellus scandens</name>
    <dbReference type="NCBI Taxonomy" id="2682957"/>
    <lineage>
        <taxon>Eukaryota</taxon>
        <taxon>Fungi</taxon>
        <taxon>Dikarya</taxon>
        <taxon>Basidiomycota</taxon>
        <taxon>Agaricomycotina</taxon>
        <taxon>Agaricomycetes</taxon>
        <taxon>Agaricomycetidae</taxon>
        <taxon>Agaricales</taxon>
        <taxon>Marasmiineae</taxon>
        <taxon>Omphalotaceae</taxon>
        <taxon>Marasmiellus</taxon>
    </lineage>
</organism>
<comment type="caution">
    <text evidence="11">The sequence shown here is derived from an EMBL/GenBank/DDBJ whole genome shotgun (WGS) entry which is preliminary data.</text>
</comment>
<evidence type="ECO:0000313" key="11">
    <source>
        <dbReference type="EMBL" id="KAK7443766.1"/>
    </source>
</evidence>
<keyword evidence="7 9" id="KW-0408">Iron</keyword>
<keyword evidence="4 9" id="KW-0349">Heme</keyword>
<comment type="pathway">
    <text evidence="2">Secondary metabolite biosynthesis.</text>
</comment>
<evidence type="ECO:0000256" key="2">
    <source>
        <dbReference type="ARBA" id="ARBA00005179"/>
    </source>
</evidence>
<evidence type="ECO:0000256" key="8">
    <source>
        <dbReference type="ARBA" id="ARBA00023033"/>
    </source>
</evidence>
<dbReference type="InterPro" id="IPR050364">
    <property type="entry name" value="Cytochrome_P450_fung"/>
</dbReference>